<feature type="region of interest" description="Disordered" evidence="2">
    <location>
        <begin position="1"/>
        <end position="51"/>
    </location>
</feature>
<dbReference type="Proteomes" id="UP001516400">
    <property type="component" value="Unassembled WGS sequence"/>
</dbReference>
<keyword evidence="1" id="KW-0175">Coiled coil</keyword>
<evidence type="ECO:0000256" key="2">
    <source>
        <dbReference type="SAM" id="MobiDB-lite"/>
    </source>
</evidence>
<keyword evidence="4" id="KW-1185">Reference proteome</keyword>
<feature type="compositionally biased region" description="Low complexity" evidence="2">
    <location>
        <begin position="12"/>
        <end position="25"/>
    </location>
</feature>
<organism evidence="3 4">
    <name type="scientific">Cryptolaemus montrouzieri</name>
    <dbReference type="NCBI Taxonomy" id="559131"/>
    <lineage>
        <taxon>Eukaryota</taxon>
        <taxon>Metazoa</taxon>
        <taxon>Ecdysozoa</taxon>
        <taxon>Arthropoda</taxon>
        <taxon>Hexapoda</taxon>
        <taxon>Insecta</taxon>
        <taxon>Pterygota</taxon>
        <taxon>Neoptera</taxon>
        <taxon>Endopterygota</taxon>
        <taxon>Coleoptera</taxon>
        <taxon>Polyphaga</taxon>
        <taxon>Cucujiformia</taxon>
        <taxon>Coccinelloidea</taxon>
        <taxon>Coccinellidae</taxon>
        <taxon>Scymninae</taxon>
        <taxon>Scymnini</taxon>
        <taxon>Cryptolaemus</taxon>
    </lineage>
</organism>
<sequence>MGGRVLRRQDPATQIATASQQTQQRSKTRNRTTSVDGAEQKTQPAHTQAGLPRQCMEWTGSMNKSVMRIMYRVTRLGQKMRVADQYQVILRNNLITETRQNNIKQEVEQGISQANSKTVLEDNNQIAETLQLASSTEAQMQALKNEQNQKDNAELRDN</sequence>
<feature type="coiled-coil region" evidence="1">
    <location>
        <begin position="126"/>
        <end position="156"/>
    </location>
</feature>
<dbReference type="EMBL" id="JABFTP020000021">
    <property type="protein sequence ID" value="KAL3269349.1"/>
    <property type="molecule type" value="Genomic_DNA"/>
</dbReference>
<evidence type="ECO:0000256" key="1">
    <source>
        <dbReference type="SAM" id="Coils"/>
    </source>
</evidence>
<reference evidence="3 4" key="1">
    <citation type="journal article" date="2021" name="BMC Biol.">
        <title>Horizontally acquired antibacterial genes associated with adaptive radiation of ladybird beetles.</title>
        <authorList>
            <person name="Li H.S."/>
            <person name="Tang X.F."/>
            <person name="Huang Y.H."/>
            <person name="Xu Z.Y."/>
            <person name="Chen M.L."/>
            <person name="Du X.Y."/>
            <person name="Qiu B.Y."/>
            <person name="Chen P.T."/>
            <person name="Zhang W."/>
            <person name="Slipinski A."/>
            <person name="Escalona H.E."/>
            <person name="Waterhouse R.M."/>
            <person name="Zwick A."/>
            <person name="Pang H."/>
        </authorList>
    </citation>
    <scope>NUCLEOTIDE SEQUENCE [LARGE SCALE GENOMIC DNA]</scope>
    <source>
        <strain evidence="3">SYSU2018</strain>
    </source>
</reference>
<comment type="caution">
    <text evidence="3">The sequence shown here is derived from an EMBL/GenBank/DDBJ whole genome shotgun (WGS) entry which is preliminary data.</text>
</comment>
<accession>A0ABD2MSC3</accession>
<name>A0ABD2MSC3_9CUCU</name>
<proteinExistence type="predicted"/>
<evidence type="ECO:0000313" key="3">
    <source>
        <dbReference type="EMBL" id="KAL3269349.1"/>
    </source>
</evidence>
<evidence type="ECO:0000313" key="4">
    <source>
        <dbReference type="Proteomes" id="UP001516400"/>
    </source>
</evidence>
<protein>
    <submittedName>
        <fullName evidence="3">Uncharacterized protein</fullName>
    </submittedName>
</protein>
<gene>
    <name evidence="3" type="ORF">HHI36_008421</name>
</gene>
<dbReference type="AlphaFoldDB" id="A0ABD2MSC3"/>